<dbReference type="SUPFAM" id="SSF81342">
    <property type="entry name" value="Transmembrane di-heme cytochromes"/>
    <property type="match status" value="1"/>
</dbReference>
<evidence type="ECO:0000256" key="5">
    <source>
        <dbReference type="ARBA" id="ARBA00022617"/>
    </source>
</evidence>
<keyword evidence="11 12" id="KW-0472">Membrane</keyword>
<dbReference type="RefSeq" id="WP_012303008.1">
    <property type="nucleotide sequence ID" value="NC_010424.1"/>
</dbReference>
<evidence type="ECO:0000256" key="6">
    <source>
        <dbReference type="ARBA" id="ARBA00022692"/>
    </source>
</evidence>
<evidence type="ECO:0000256" key="12">
    <source>
        <dbReference type="SAM" id="Phobius"/>
    </source>
</evidence>
<dbReference type="Pfam" id="PF01292">
    <property type="entry name" value="Ni_hydr_CYTB"/>
    <property type="match status" value="1"/>
</dbReference>
<dbReference type="AlphaFoldDB" id="B1I620"/>
<proteinExistence type="inferred from homology"/>
<dbReference type="OrthoDB" id="257690at2"/>
<reference evidence="15" key="1">
    <citation type="submission" date="2007-10" db="EMBL/GenBank/DDBJ databases">
        <title>Complete sequence of chromosome of Desulforudis audaxviator MP104C.</title>
        <authorList>
            <person name="Copeland A."/>
            <person name="Lucas S."/>
            <person name="Lapidus A."/>
            <person name="Barry K."/>
            <person name="Glavina del Rio T."/>
            <person name="Dalin E."/>
            <person name="Tice H."/>
            <person name="Bruce D."/>
            <person name="Pitluck S."/>
            <person name="Lowry S.R."/>
            <person name="Larimer F."/>
            <person name="Land M.L."/>
            <person name="Hauser L."/>
            <person name="Kyrpides N."/>
            <person name="Ivanova N.N."/>
            <person name="Richardson P."/>
        </authorList>
    </citation>
    <scope>NUCLEOTIDE SEQUENCE [LARGE SCALE GENOMIC DNA]</scope>
    <source>
        <strain evidence="15">MP104C</strain>
    </source>
</reference>
<dbReference type="eggNOG" id="COG2864">
    <property type="taxonomic scope" value="Bacteria"/>
</dbReference>
<evidence type="ECO:0000313" key="15">
    <source>
        <dbReference type="Proteomes" id="UP000008544"/>
    </source>
</evidence>
<reference evidence="14 15" key="2">
    <citation type="journal article" date="2008" name="Science">
        <title>Environmental genomics reveals a single-species ecosystem deep within Earth.</title>
        <authorList>
            <person name="Chivian D."/>
            <person name="Brodie E.L."/>
            <person name="Alm E.J."/>
            <person name="Culley D.E."/>
            <person name="Dehal P.S."/>
            <person name="Desantis T.Z."/>
            <person name="Gihring T.M."/>
            <person name="Lapidus A."/>
            <person name="Lin L.H."/>
            <person name="Lowry S.R."/>
            <person name="Moser D.P."/>
            <person name="Richardson P.M."/>
            <person name="Southam G."/>
            <person name="Wanger G."/>
            <person name="Pratt L.M."/>
            <person name="Andersen G.L."/>
            <person name="Hazen T.C."/>
            <person name="Brockman F.J."/>
            <person name="Arkin A.P."/>
            <person name="Onstott T.C."/>
        </authorList>
    </citation>
    <scope>NUCLEOTIDE SEQUENCE [LARGE SCALE GENOMIC DNA]</scope>
    <source>
        <strain evidence="14 15">MP104C</strain>
    </source>
</reference>
<keyword evidence="8" id="KW-0249">Electron transport</keyword>
<evidence type="ECO:0000313" key="14">
    <source>
        <dbReference type="EMBL" id="ACA60433.1"/>
    </source>
</evidence>
<dbReference type="GO" id="GO:0005886">
    <property type="term" value="C:plasma membrane"/>
    <property type="evidence" value="ECO:0007669"/>
    <property type="project" value="UniProtKB-SubCell"/>
</dbReference>
<dbReference type="EMBL" id="CP000860">
    <property type="protein sequence ID" value="ACA60433.1"/>
    <property type="molecule type" value="Genomic_DNA"/>
</dbReference>
<feature type="transmembrane region" description="Helical" evidence="12">
    <location>
        <begin position="151"/>
        <end position="171"/>
    </location>
</feature>
<evidence type="ECO:0000256" key="9">
    <source>
        <dbReference type="ARBA" id="ARBA00022989"/>
    </source>
</evidence>
<evidence type="ECO:0000256" key="7">
    <source>
        <dbReference type="ARBA" id="ARBA00022723"/>
    </source>
</evidence>
<keyword evidence="3" id="KW-0813">Transport</keyword>
<keyword evidence="6 12" id="KW-0812">Transmembrane</keyword>
<keyword evidence="4" id="KW-1003">Cell membrane</keyword>
<evidence type="ECO:0000256" key="3">
    <source>
        <dbReference type="ARBA" id="ARBA00022448"/>
    </source>
</evidence>
<evidence type="ECO:0000259" key="13">
    <source>
        <dbReference type="Pfam" id="PF01292"/>
    </source>
</evidence>
<keyword evidence="10" id="KW-0408">Iron</keyword>
<comment type="subcellular location">
    <subcellularLocation>
        <location evidence="1">Cell membrane</location>
        <topology evidence="1">Multi-pass membrane protein</topology>
    </subcellularLocation>
</comment>
<dbReference type="InterPro" id="IPR016174">
    <property type="entry name" value="Di-haem_cyt_TM"/>
</dbReference>
<feature type="transmembrane region" description="Helical" evidence="12">
    <location>
        <begin position="12"/>
        <end position="31"/>
    </location>
</feature>
<dbReference type="KEGG" id="dau:Daud_1941"/>
<dbReference type="PANTHER" id="PTHR30485:SF1">
    <property type="entry name" value="CYTOCHROME YDHU-RELATED"/>
    <property type="match status" value="1"/>
</dbReference>
<organism evidence="14 15">
    <name type="scientific">Desulforudis audaxviator (strain MP104C)</name>
    <dbReference type="NCBI Taxonomy" id="477974"/>
    <lineage>
        <taxon>Bacteria</taxon>
        <taxon>Bacillati</taxon>
        <taxon>Bacillota</taxon>
        <taxon>Clostridia</taxon>
        <taxon>Thermoanaerobacterales</taxon>
        <taxon>Candidatus Desulforudaceae</taxon>
        <taxon>Candidatus Desulforudis</taxon>
    </lineage>
</organism>
<dbReference type="GO" id="GO:0020037">
    <property type="term" value="F:heme binding"/>
    <property type="evidence" value="ECO:0007669"/>
    <property type="project" value="TreeGrafter"/>
</dbReference>
<evidence type="ECO:0000256" key="4">
    <source>
        <dbReference type="ARBA" id="ARBA00022475"/>
    </source>
</evidence>
<dbReference type="GO" id="GO:0022904">
    <property type="term" value="P:respiratory electron transport chain"/>
    <property type="evidence" value="ECO:0007669"/>
    <property type="project" value="InterPro"/>
</dbReference>
<dbReference type="GO" id="GO:0005506">
    <property type="term" value="F:iron ion binding"/>
    <property type="evidence" value="ECO:0007669"/>
    <property type="project" value="InterPro"/>
</dbReference>
<dbReference type="InterPro" id="IPR000516">
    <property type="entry name" value="Ni-dep_Hydgase_cyt-B"/>
</dbReference>
<dbReference type="InterPro" id="IPR011577">
    <property type="entry name" value="Cyt_b561_bac/Ni-Hgenase"/>
</dbReference>
<evidence type="ECO:0000256" key="2">
    <source>
        <dbReference type="ARBA" id="ARBA00008622"/>
    </source>
</evidence>
<evidence type="ECO:0000256" key="11">
    <source>
        <dbReference type="ARBA" id="ARBA00023136"/>
    </source>
</evidence>
<evidence type="ECO:0000256" key="8">
    <source>
        <dbReference type="ARBA" id="ARBA00022982"/>
    </source>
</evidence>
<name>B1I620_DESAP</name>
<dbReference type="STRING" id="477974.Daud_1941"/>
<feature type="domain" description="Cytochrome b561 bacterial/Ni-hydrogenase" evidence="13">
    <location>
        <begin position="5"/>
        <end position="184"/>
    </location>
</feature>
<accession>B1I620</accession>
<dbReference type="GO" id="GO:0009055">
    <property type="term" value="F:electron transfer activity"/>
    <property type="evidence" value="ECO:0007669"/>
    <property type="project" value="InterPro"/>
</dbReference>
<feature type="transmembrane region" description="Helical" evidence="12">
    <location>
        <begin position="110"/>
        <end position="131"/>
    </location>
</feature>
<feature type="transmembrane region" description="Helical" evidence="12">
    <location>
        <begin position="51"/>
        <end position="67"/>
    </location>
</feature>
<dbReference type="InterPro" id="IPR051542">
    <property type="entry name" value="Hydrogenase_cytochrome"/>
</dbReference>
<protein>
    <submittedName>
        <fullName evidence="14">(Ni/Fe) hydrogenase, b-type cytochrome subunit</fullName>
    </submittedName>
</protein>
<dbReference type="HOGENOM" id="CLU_075520_2_0_9"/>
<dbReference type="Proteomes" id="UP000008544">
    <property type="component" value="Chromosome"/>
</dbReference>
<sequence length="186" mass="21671">MGKLRHPLPVRLFHWLLVPTLALEVATGFYLTNPSQWWGFRNMRSAKKIHFTAAYLLTALFTAYLYGRDKTEIVPERKDLGPRLKKFVAYEFFLTPKKPKFPKYNPGQKFLYTLWLVLIPYTLLLGWFLYFPRFFAPWIRLFGGLNSVRRMIYLSGVLLTASIAGHVYFGLTSSTAFLKSIFTGRT</sequence>
<keyword evidence="7" id="KW-0479">Metal-binding</keyword>
<evidence type="ECO:0000256" key="1">
    <source>
        <dbReference type="ARBA" id="ARBA00004651"/>
    </source>
</evidence>
<gene>
    <name evidence="14" type="ordered locus">Daud_1941</name>
</gene>
<keyword evidence="15" id="KW-1185">Reference proteome</keyword>
<evidence type="ECO:0000256" key="10">
    <source>
        <dbReference type="ARBA" id="ARBA00023004"/>
    </source>
</evidence>
<comment type="similarity">
    <text evidence="2">Belongs to the HupC/HyaC/HydC family.</text>
</comment>
<dbReference type="PANTHER" id="PTHR30485">
    <property type="entry name" value="NI/FE-HYDROGENASE 1 B-TYPE CYTOCHROME SUBUNIT"/>
    <property type="match status" value="1"/>
</dbReference>
<dbReference type="Gene3D" id="1.20.950.20">
    <property type="entry name" value="Transmembrane di-heme cytochromes, Chain C"/>
    <property type="match status" value="1"/>
</dbReference>
<dbReference type="PRINTS" id="PR00161">
    <property type="entry name" value="NIHGNASECYTB"/>
</dbReference>
<keyword evidence="9 12" id="KW-1133">Transmembrane helix</keyword>
<keyword evidence="5" id="KW-0349">Heme</keyword>